<reference evidence="1" key="1">
    <citation type="journal article" date="2020" name="mSystems">
        <title>Genome- and Community-Level Interaction Insights into Carbon Utilization and Element Cycling Functions of Hydrothermarchaeota in Hydrothermal Sediment.</title>
        <authorList>
            <person name="Zhou Z."/>
            <person name="Liu Y."/>
            <person name="Xu W."/>
            <person name="Pan J."/>
            <person name="Luo Z.H."/>
            <person name="Li M."/>
        </authorList>
    </citation>
    <scope>NUCLEOTIDE SEQUENCE [LARGE SCALE GENOMIC DNA]</scope>
    <source>
        <strain evidence="1">SpSt-1019</strain>
    </source>
</reference>
<dbReference type="AlphaFoldDB" id="A0A7C5KBA2"/>
<dbReference type="PANTHER" id="PTHR36565">
    <property type="entry name" value="UPF0332 PROTEIN TM_1000"/>
    <property type="match status" value="1"/>
</dbReference>
<gene>
    <name evidence="1" type="ORF">ENL70_01450</name>
</gene>
<sequence length="126" mass="14610">MSKQERLKISQDYLNEAKELISFGVEAHYIMNALYYSMFNAVLAILDISNFSGYTHDKIFALFDERLVKNKKFPEELFNSLKFAKTFRHKCDDDSSCELVPKPTLDEVQSLYPKAVDFLQAAKKLI</sequence>
<protein>
    <submittedName>
        <fullName evidence="1">HEPN domain-containing protein</fullName>
    </submittedName>
</protein>
<proteinExistence type="predicted"/>
<organism evidence="1">
    <name type="scientific">Thermodesulfobium narugense</name>
    <dbReference type="NCBI Taxonomy" id="184064"/>
    <lineage>
        <taxon>Bacteria</taxon>
        <taxon>Pseudomonadati</taxon>
        <taxon>Thermodesulfobiota</taxon>
        <taxon>Thermodesulfobiia</taxon>
        <taxon>Thermodesulfobiales</taxon>
        <taxon>Thermodesulfobiaceae</taxon>
        <taxon>Thermodesulfobium</taxon>
    </lineage>
</organism>
<accession>A0A7C5KBA2</accession>
<name>A0A7C5KBA2_9BACT</name>
<dbReference type="PANTHER" id="PTHR36565:SF5">
    <property type="entry name" value="TOXIN MJ0605-RELATED"/>
    <property type="match status" value="1"/>
</dbReference>
<evidence type="ECO:0000313" key="1">
    <source>
        <dbReference type="EMBL" id="HHI65199.1"/>
    </source>
</evidence>
<dbReference type="InterPro" id="IPR052226">
    <property type="entry name" value="UPF0332_toxin"/>
</dbReference>
<dbReference type="Gene3D" id="1.20.120.330">
    <property type="entry name" value="Nucleotidyltransferases domain 2"/>
    <property type="match status" value="1"/>
</dbReference>
<comment type="caution">
    <text evidence="1">The sequence shown here is derived from an EMBL/GenBank/DDBJ whole genome shotgun (WGS) entry which is preliminary data.</text>
</comment>
<dbReference type="EMBL" id="DRUY01000050">
    <property type="protein sequence ID" value="HHI65199.1"/>
    <property type="molecule type" value="Genomic_DNA"/>
</dbReference>